<dbReference type="AlphaFoldDB" id="A0A9Q5N979"/>
<dbReference type="OrthoDB" id="165382at2759"/>
<feature type="transmembrane region" description="Helical" evidence="6">
    <location>
        <begin position="348"/>
        <end position="369"/>
    </location>
</feature>
<feature type="transmembrane region" description="Helical" evidence="6">
    <location>
        <begin position="271"/>
        <end position="294"/>
    </location>
</feature>
<evidence type="ECO:0000256" key="6">
    <source>
        <dbReference type="SAM" id="Phobius"/>
    </source>
</evidence>
<organism evidence="7 8">
    <name type="scientific">Sanghuangporus baumii</name>
    <name type="common">Phellinus baumii</name>
    <dbReference type="NCBI Taxonomy" id="108892"/>
    <lineage>
        <taxon>Eukaryota</taxon>
        <taxon>Fungi</taxon>
        <taxon>Dikarya</taxon>
        <taxon>Basidiomycota</taxon>
        <taxon>Agaricomycotina</taxon>
        <taxon>Agaricomycetes</taxon>
        <taxon>Hymenochaetales</taxon>
        <taxon>Hymenochaetaceae</taxon>
        <taxon>Sanghuangporus</taxon>
    </lineage>
</organism>
<feature type="transmembrane region" description="Helical" evidence="6">
    <location>
        <begin position="36"/>
        <end position="59"/>
    </location>
</feature>
<name>A0A9Q5N979_SANBA</name>
<reference evidence="7" key="1">
    <citation type="submission" date="2016-06" db="EMBL/GenBank/DDBJ databases">
        <title>Draft Genome sequence of the fungus Inonotus baumii.</title>
        <authorList>
            <person name="Zhu H."/>
            <person name="Lin W."/>
        </authorList>
    </citation>
    <scope>NUCLEOTIDE SEQUENCE</scope>
    <source>
        <strain evidence="7">821</strain>
    </source>
</reference>
<feature type="transmembrane region" description="Helical" evidence="6">
    <location>
        <begin position="110"/>
        <end position="132"/>
    </location>
</feature>
<feature type="transmembrane region" description="Helical" evidence="6">
    <location>
        <begin position="139"/>
        <end position="158"/>
    </location>
</feature>
<feature type="transmembrane region" description="Helical" evidence="6">
    <location>
        <begin position="314"/>
        <end position="336"/>
    </location>
</feature>
<proteinExistence type="predicted"/>
<keyword evidence="3 6" id="KW-1133">Transmembrane helix</keyword>
<dbReference type="InterPro" id="IPR037185">
    <property type="entry name" value="EmrE-like"/>
</dbReference>
<sequence length="532" mass="57464">MPPSTFLIARDGNETIPVIEEDDVHDSPGTPGGSPAVALIIGVSIVLLASILNAGGLNLTKLDHVRTSAMPKASRRKEWLRPLWLLGMILYILSQLIGSTLALRYLRAEYVAPLGATSLIFNFLFASLLVGTPVTNTDIYGTVVVILGVVGIVAFGSINSGLENGMDLELLKSLWGRANWILFFIAMTIALTSVYIFAAQLERVLVARGDISAVPFAAQSQAFHRQAESDASLVRAPWYDRKRLAVLWQGAMGRLAERLETWTAAKDDKTIAWTLGIAWACCGGGLAGGCLVFARTSVQLIAYAIEQPHSASQFASFVSLLTFLLLALTAVLQIICLNRALRVYDSTLVVPVFYGVYTGTGALDAMIFNNEIERYHTWTLFLIFFSVLILVSGVVLLTHKKPEPTSKPNVRGAGHVPLSSSIPSARKRGKKGGAGAISAEEGSSSPEGEALRRSEDRDTEEPVVWDIGAASDEEDDDATVHDGSPAAHASKDNETPVKRGLAGSTPGEEGRGLMRRESGDHEHEHDHDHDEW</sequence>
<dbReference type="SUPFAM" id="SSF103481">
    <property type="entry name" value="Multidrug resistance efflux transporter EmrE"/>
    <property type="match status" value="1"/>
</dbReference>
<comment type="caution">
    <text evidence="7">The sequence shown here is derived from an EMBL/GenBank/DDBJ whole genome shotgun (WGS) entry which is preliminary data.</text>
</comment>
<dbReference type="PANTHER" id="PTHR12570">
    <property type="match status" value="1"/>
</dbReference>
<dbReference type="Gene3D" id="1.10.3730.20">
    <property type="match status" value="1"/>
</dbReference>
<feature type="region of interest" description="Disordered" evidence="5">
    <location>
        <begin position="402"/>
        <end position="532"/>
    </location>
</feature>
<dbReference type="PANTHER" id="PTHR12570:SF82">
    <property type="entry name" value="NIPA-LIKE PROTEIN 3"/>
    <property type="match status" value="1"/>
</dbReference>
<keyword evidence="2 6" id="KW-0812">Transmembrane</keyword>
<evidence type="ECO:0000313" key="7">
    <source>
        <dbReference type="EMBL" id="OCB88473.1"/>
    </source>
</evidence>
<comment type="subcellular location">
    <subcellularLocation>
        <location evidence="1">Membrane</location>
        <topology evidence="1">Multi-pass membrane protein</topology>
    </subcellularLocation>
</comment>
<dbReference type="Proteomes" id="UP000757232">
    <property type="component" value="Unassembled WGS sequence"/>
</dbReference>
<feature type="transmembrane region" description="Helical" evidence="6">
    <location>
        <begin position="79"/>
        <end position="98"/>
    </location>
</feature>
<evidence type="ECO:0000313" key="8">
    <source>
        <dbReference type="Proteomes" id="UP000757232"/>
    </source>
</evidence>
<evidence type="ECO:0000256" key="1">
    <source>
        <dbReference type="ARBA" id="ARBA00004141"/>
    </source>
</evidence>
<dbReference type="EMBL" id="LNZH02000178">
    <property type="protein sequence ID" value="OCB88473.1"/>
    <property type="molecule type" value="Genomic_DNA"/>
</dbReference>
<dbReference type="Pfam" id="PF05653">
    <property type="entry name" value="Mg_trans_NIPA"/>
    <property type="match status" value="2"/>
</dbReference>
<evidence type="ECO:0000256" key="2">
    <source>
        <dbReference type="ARBA" id="ARBA00022692"/>
    </source>
</evidence>
<accession>A0A9Q5N979</accession>
<keyword evidence="8" id="KW-1185">Reference proteome</keyword>
<feature type="compositionally biased region" description="Basic and acidic residues" evidence="5">
    <location>
        <begin position="508"/>
        <end position="532"/>
    </location>
</feature>
<feature type="transmembrane region" description="Helical" evidence="6">
    <location>
        <begin position="375"/>
        <end position="397"/>
    </location>
</feature>
<gene>
    <name evidence="7" type="ORF">A7U60_g4381</name>
</gene>
<feature type="transmembrane region" description="Helical" evidence="6">
    <location>
        <begin position="178"/>
        <end position="198"/>
    </location>
</feature>
<protein>
    <recommendedName>
        <fullName evidence="9">Magnesium transporter</fullName>
    </recommendedName>
</protein>
<dbReference type="GO" id="GO:0015095">
    <property type="term" value="F:magnesium ion transmembrane transporter activity"/>
    <property type="evidence" value="ECO:0007669"/>
    <property type="project" value="InterPro"/>
</dbReference>
<dbReference type="GO" id="GO:0016020">
    <property type="term" value="C:membrane"/>
    <property type="evidence" value="ECO:0007669"/>
    <property type="project" value="UniProtKB-SubCell"/>
</dbReference>
<keyword evidence="4 6" id="KW-0472">Membrane</keyword>
<evidence type="ECO:0000256" key="3">
    <source>
        <dbReference type="ARBA" id="ARBA00022989"/>
    </source>
</evidence>
<evidence type="ECO:0008006" key="9">
    <source>
        <dbReference type="Google" id="ProtNLM"/>
    </source>
</evidence>
<dbReference type="InterPro" id="IPR008521">
    <property type="entry name" value="Mg_trans_NIPA"/>
</dbReference>
<evidence type="ECO:0000256" key="5">
    <source>
        <dbReference type="SAM" id="MobiDB-lite"/>
    </source>
</evidence>
<evidence type="ECO:0000256" key="4">
    <source>
        <dbReference type="ARBA" id="ARBA00023136"/>
    </source>
</evidence>
<feature type="compositionally biased region" description="Low complexity" evidence="5">
    <location>
        <begin position="436"/>
        <end position="448"/>
    </location>
</feature>